<dbReference type="Proteomes" id="UP000291084">
    <property type="component" value="Chromosome 3"/>
</dbReference>
<organism evidence="2 3">
    <name type="scientific">Vigna angularis var. angularis</name>
    <dbReference type="NCBI Taxonomy" id="157739"/>
    <lineage>
        <taxon>Eukaryota</taxon>
        <taxon>Viridiplantae</taxon>
        <taxon>Streptophyta</taxon>
        <taxon>Embryophyta</taxon>
        <taxon>Tracheophyta</taxon>
        <taxon>Spermatophyta</taxon>
        <taxon>Magnoliopsida</taxon>
        <taxon>eudicotyledons</taxon>
        <taxon>Gunneridae</taxon>
        <taxon>Pentapetalae</taxon>
        <taxon>rosids</taxon>
        <taxon>fabids</taxon>
        <taxon>Fabales</taxon>
        <taxon>Fabaceae</taxon>
        <taxon>Papilionoideae</taxon>
        <taxon>50 kb inversion clade</taxon>
        <taxon>NPAAA clade</taxon>
        <taxon>indigoferoid/millettioid clade</taxon>
        <taxon>Phaseoleae</taxon>
        <taxon>Vigna</taxon>
    </lineage>
</organism>
<dbReference type="AlphaFoldDB" id="A0A0S3RP69"/>
<evidence type="ECO:0000313" key="3">
    <source>
        <dbReference type="Proteomes" id="UP000291084"/>
    </source>
</evidence>
<feature type="region of interest" description="Disordered" evidence="1">
    <location>
        <begin position="115"/>
        <end position="134"/>
    </location>
</feature>
<dbReference type="EMBL" id="AP015036">
    <property type="protein sequence ID" value="BAT82406.1"/>
    <property type="molecule type" value="Genomic_DNA"/>
</dbReference>
<reference evidence="2 3" key="1">
    <citation type="journal article" date="2015" name="Sci. Rep.">
        <title>The power of single molecule real-time sequencing technology in the de novo assembly of a eukaryotic genome.</title>
        <authorList>
            <person name="Sakai H."/>
            <person name="Naito K."/>
            <person name="Ogiso-Tanaka E."/>
            <person name="Takahashi Y."/>
            <person name="Iseki K."/>
            <person name="Muto C."/>
            <person name="Satou K."/>
            <person name="Teruya K."/>
            <person name="Shiroma A."/>
            <person name="Shimoji M."/>
            <person name="Hirano T."/>
            <person name="Itoh T."/>
            <person name="Kaga A."/>
            <person name="Tomooka N."/>
        </authorList>
    </citation>
    <scope>NUCLEOTIDE SEQUENCE [LARGE SCALE GENOMIC DNA]</scope>
    <source>
        <strain evidence="3">cv. Shumari</strain>
    </source>
</reference>
<keyword evidence="3" id="KW-1185">Reference proteome</keyword>
<proteinExistence type="predicted"/>
<evidence type="ECO:0000313" key="2">
    <source>
        <dbReference type="EMBL" id="BAT82406.1"/>
    </source>
</evidence>
<sequence>MACQRCQLFAAASDVRAAADRALVATSKGRTRWRHAILANLFGRWKRRHHTKARKSRTGLAKKRTMEFWRYRLKFNAYKAQFSHMQIAPFSAGIIGYHLAYFGPRTPGQKIAEEFGSSPNKDEILGKHMPKMSL</sequence>
<name>A0A0S3RP69_PHAAN</name>
<gene>
    <name evidence="2" type="primary">Vigan.03G241900</name>
    <name evidence="2" type="ORF">VIGAN_03241900</name>
</gene>
<evidence type="ECO:0000256" key="1">
    <source>
        <dbReference type="SAM" id="MobiDB-lite"/>
    </source>
</evidence>
<accession>A0A0S3RP69</accession>
<protein>
    <submittedName>
        <fullName evidence="2">Uncharacterized protein</fullName>
    </submittedName>
</protein>